<evidence type="ECO:0000259" key="6">
    <source>
        <dbReference type="PROSITE" id="PS50977"/>
    </source>
</evidence>
<accession>A0ABV8RN28</accession>
<dbReference type="InterPro" id="IPR001647">
    <property type="entry name" value="HTH_TetR"/>
</dbReference>
<sequence length="255" mass="28234">MLQIREAALEILIEDGYAALSLREVARRCNVHVGAISYYYKSRSDLFQDTINLVLENYSKPFFAIMRDAARTPRDKLQAIIELLLDDMQSKQTTRLFPHLWVLANHDEFAARTVESIYVLERVSINNLIAKINPALGLRERETLAVFISASVAGSTMFIGHGKPWSSELSLYKAVASRALVETVANITAEQLTAYGAPEVGTPSGWKPPTSLTPEEFAALIERSHTDNLRGEPISASNDTSGRDDGRRAAAKGRN</sequence>
<keyword evidence="1" id="KW-0805">Transcription regulation</keyword>
<evidence type="ECO:0000313" key="7">
    <source>
        <dbReference type="EMBL" id="MFC4294669.1"/>
    </source>
</evidence>
<evidence type="ECO:0000256" key="1">
    <source>
        <dbReference type="ARBA" id="ARBA00023015"/>
    </source>
</evidence>
<dbReference type="RefSeq" id="WP_379538115.1">
    <property type="nucleotide sequence ID" value="NZ_JBHSDR010000003.1"/>
</dbReference>
<dbReference type="Gene3D" id="1.10.357.10">
    <property type="entry name" value="Tetracycline Repressor, domain 2"/>
    <property type="match status" value="1"/>
</dbReference>
<gene>
    <name evidence="7" type="ORF">ACFO0A_06305</name>
</gene>
<evidence type="ECO:0000256" key="3">
    <source>
        <dbReference type="ARBA" id="ARBA00023163"/>
    </source>
</evidence>
<evidence type="ECO:0000313" key="8">
    <source>
        <dbReference type="Proteomes" id="UP001595828"/>
    </source>
</evidence>
<dbReference type="PANTHER" id="PTHR30055:SF234">
    <property type="entry name" value="HTH-TYPE TRANSCRIPTIONAL REGULATOR BETI"/>
    <property type="match status" value="1"/>
</dbReference>
<keyword evidence="3" id="KW-0804">Transcription</keyword>
<reference evidence="8" key="1">
    <citation type="journal article" date="2019" name="Int. J. Syst. Evol. Microbiol.">
        <title>The Global Catalogue of Microorganisms (GCM) 10K type strain sequencing project: providing services to taxonomists for standard genome sequencing and annotation.</title>
        <authorList>
            <consortium name="The Broad Institute Genomics Platform"/>
            <consortium name="The Broad Institute Genome Sequencing Center for Infectious Disease"/>
            <person name="Wu L."/>
            <person name="Ma J."/>
        </authorList>
    </citation>
    <scope>NUCLEOTIDE SEQUENCE [LARGE SCALE GENOMIC DNA]</scope>
    <source>
        <strain evidence="8">CGMCC 1.12989</strain>
    </source>
</reference>
<proteinExistence type="predicted"/>
<dbReference type="InterPro" id="IPR009057">
    <property type="entry name" value="Homeodomain-like_sf"/>
</dbReference>
<dbReference type="PRINTS" id="PR00455">
    <property type="entry name" value="HTHTETR"/>
</dbReference>
<dbReference type="InterPro" id="IPR050109">
    <property type="entry name" value="HTH-type_TetR-like_transc_reg"/>
</dbReference>
<feature type="DNA-binding region" description="H-T-H motif" evidence="4">
    <location>
        <begin position="21"/>
        <end position="40"/>
    </location>
</feature>
<organism evidence="7 8">
    <name type="scientific">Novosphingobium tardum</name>
    <dbReference type="NCBI Taxonomy" id="1538021"/>
    <lineage>
        <taxon>Bacteria</taxon>
        <taxon>Pseudomonadati</taxon>
        <taxon>Pseudomonadota</taxon>
        <taxon>Alphaproteobacteria</taxon>
        <taxon>Sphingomonadales</taxon>
        <taxon>Sphingomonadaceae</taxon>
        <taxon>Novosphingobium</taxon>
    </lineage>
</organism>
<evidence type="ECO:0000256" key="5">
    <source>
        <dbReference type="SAM" id="MobiDB-lite"/>
    </source>
</evidence>
<dbReference type="Pfam" id="PF00440">
    <property type="entry name" value="TetR_N"/>
    <property type="match status" value="1"/>
</dbReference>
<keyword evidence="2 4" id="KW-0238">DNA-binding</keyword>
<dbReference type="SUPFAM" id="SSF46689">
    <property type="entry name" value="Homeodomain-like"/>
    <property type="match status" value="1"/>
</dbReference>
<keyword evidence="8" id="KW-1185">Reference proteome</keyword>
<feature type="region of interest" description="Disordered" evidence="5">
    <location>
        <begin position="222"/>
        <end position="255"/>
    </location>
</feature>
<feature type="domain" description="HTH tetR-type" evidence="6">
    <location>
        <begin position="1"/>
        <end position="58"/>
    </location>
</feature>
<dbReference type="PROSITE" id="PS50977">
    <property type="entry name" value="HTH_TETR_2"/>
    <property type="match status" value="1"/>
</dbReference>
<protein>
    <submittedName>
        <fullName evidence="7">TetR/AcrR family transcriptional regulator</fullName>
    </submittedName>
</protein>
<evidence type="ECO:0000256" key="2">
    <source>
        <dbReference type="ARBA" id="ARBA00023125"/>
    </source>
</evidence>
<name>A0ABV8RN28_9SPHN</name>
<dbReference type="EMBL" id="JBHSDR010000003">
    <property type="protein sequence ID" value="MFC4294669.1"/>
    <property type="molecule type" value="Genomic_DNA"/>
</dbReference>
<comment type="caution">
    <text evidence="7">The sequence shown here is derived from an EMBL/GenBank/DDBJ whole genome shotgun (WGS) entry which is preliminary data.</text>
</comment>
<evidence type="ECO:0000256" key="4">
    <source>
        <dbReference type="PROSITE-ProRule" id="PRU00335"/>
    </source>
</evidence>
<dbReference type="PANTHER" id="PTHR30055">
    <property type="entry name" value="HTH-TYPE TRANSCRIPTIONAL REGULATOR RUTR"/>
    <property type="match status" value="1"/>
</dbReference>
<dbReference type="Proteomes" id="UP001595828">
    <property type="component" value="Unassembled WGS sequence"/>
</dbReference>